<reference evidence="7" key="2">
    <citation type="submission" date="2025-08" db="UniProtKB">
        <authorList>
            <consortium name="RefSeq"/>
        </authorList>
    </citation>
    <scope>IDENTIFICATION</scope>
    <source>
        <tissue evidence="7">Leaf</tissue>
    </source>
</reference>
<dbReference type="InterPro" id="IPR039647">
    <property type="entry name" value="EF_hand_pair_protein_CML-like"/>
</dbReference>
<dbReference type="Pfam" id="PF13499">
    <property type="entry name" value="EF-hand_7"/>
    <property type="match status" value="1"/>
</dbReference>
<dbReference type="RefSeq" id="XP_014500646.2">
    <property type="nucleotide sequence ID" value="XM_014645160.2"/>
</dbReference>
<evidence type="ECO:0000313" key="7">
    <source>
        <dbReference type="RefSeq" id="XP_014500646.2"/>
    </source>
</evidence>
<feature type="domain" description="EF-hand" evidence="5">
    <location>
        <begin position="162"/>
        <end position="194"/>
    </location>
</feature>
<proteinExistence type="predicted"/>
<feature type="chain" id="PRO_5018011262" evidence="4">
    <location>
        <begin position="28"/>
        <end position="194"/>
    </location>
</feature>
<accession>A0A1S3U3R6</accession>
<dbReference type="Proteomes" id="UP000087766">
    <property type="component" value="Chromosome 5"/>
</dbReference>
<name>A0A1S3U3R6_VIGRR</name>
<dbReference type="SMART" id="SM00054">
    <property type="entry name" value="EFh"/>
    <property type="match status" value="3"/>
</dbReference>
<evidence type="ECO:0000256" key="1">
    <source>
        <dbReference type="ARBA" id="ARBA00022723"/>
    </source>
</evidence>
<evidence type="ECO:0000256" key="3">
    <source>
        <dbReference type="ARBA" id="ARBA00022837"/>
    </source>
</evidence>
<reference evidence="6" key="1">
    <citation type="journal article" date="2014" name="Nat. Commun.">
        <title>Genome sequence of mungbean and insights into evolution within Vigna species.</title>
        <authorList>
            <person name="Kang Y.J."/>
            <person name="Kim S.K."/>
            <person name="Kim M.Y."/>
            <person name="Lestari P."/>
            <person name="Kim K.H."/>
            <person name="Ha B.K."/>
            <person name="Jun T.H."/>
            <person name="Hwang W.J."/>
            <person name="Lee T."/>
            <person name="Lee J."/>
            <person name="Shim S."/>
            <person name="Yoon M.Y."/>
            <person name="Jang Y.E."/>
            <person name="Han K.S."/>
            <person name="Taeprayoon P."/>
            <person name="Yoon N."/>
            <person name="Somta P."/>
            <person name="Tanya P."/>
            <person name="Kim K.S."/>
            <person name="Gwag J.G."/>
            <person name="Moon J.K."/>
            <person name="Lee Y.H."/>
            <person name="Park B.S."/>
            <person name="Bombarely A."/>
            <person name="Doyle J.J."/>
            <person name="Jackson S.A."/>
            <person name="Schafleitner R."/>
            <person name="Srinives P."/>
            <person name="Varshney R.K."/>
            <person name="Lee S.H."/>
        </authorList>
    </citation>
    <scope>NUCLEOTIDE SEQUENCE [LARGE SCALE GENOMIC DNA]</scope>
    <source>
        <strain evidence="6">cv. VC1973A</strain>
    </source>
</reference>
<dbReference type="PANTHER" id="PTHR10891">
    <property type="entry name" value="EF-HAND CALCIUM-BINDING DOMAIN CONTAINING PROTEIN"/>
    <property type="match status" value="1"/>
</dbReference>
<keyword evidence="1" id="KW-0479">Metal-binding</keyword>
<dbReference type="KEGG" id="vra:106761596"/>
<keyword evidence="6" id="KW-1185">Reference proteome</keyword>
<evidence type="ECO:0000313" key="6">
    <source>
        <dbReference type="Proteomes" id="UP000087766"/>
    </source>
</evidence>
<dbReference type="CDD" id="cd00051">
    <property type="entry name" value="EFh"/>
    <property type="match status" value="2"/>
</dbReference>
<dbReference type="SUPFAM" id="SSF47473">
    <property type="entry name" value="EF-hand"/>
    <property type="match status" value="1"/>
</dbReference>
<dbReference type="PROSITE" id="PS50222">
    <property type="entry name" value="EF_HAND_2"/>
    <property type="match status" value="3"/>
</dbReference>
<dbReference type="Pfam" id="PF00036">
    <property type="entry name" value="EF-hand_1"/>
    <property type="match status" value="1"/>
</dbReference>
<keyword evidence="3" id="KW-0106">Calcium</keyword>
<evidence type="ECO:0000259" key="5">
    <source>
        <dbReference type="PROSITE" id="PS50222"/>
    </source>
</evidence>
<dbReference type="FunFam" id="1.10.238.10:FF:000001">
    <property type="entry name" value="Calmodulin 1"/>
    <property type="match status" value="1"/>
</dbReference>
<evidence type="ECO:0000256" key="4">
    <source>
        <dbReference type="SAM" id="SignalP"/>
    </source>
</evidence>
<protein>
    <submittedName>
        <fullName evidence="7">Calcium-binding protein CML19</fullName>
    </submittedName>
</protein>
<keyword evidence="4" id="KW-0732">Signal</keyword>
<dbReference type="GO" id="GO:0005509">
    <property type="term" value="F:calcium ion binding"/>
    <property type="evidence" value="ECO:0007669"/>
    <property type="project" value="InterPro"/>
</dbReference>
<feature type="domain" description="EF-hand" evidence="5">
    <location>
        <begin position="51"/>
        <end position="86"/>
    </location>
</feature>
<feature type="domain" description="EF-hand" evidence="5">
    <location>
        <begin position="89"/>
        <end position="124"/>
    </location>
</feature>
<dbReference type="PROSITE" id="PS00018">
    <property type="entry name" value="EF_HAND_1"/>
    <property type="match status" value="3"/>
</dbReference>
<gene>
    <name evidence="7" type="primary">LOC106761596</name>
</gene>
<dbReference type="InterPro" id="IPR002048">
    <property type="entry name" value="EF_hand_dom"/>
</dbReference>
<dbReference type="STRING" id="3916.A0A1S3U3R6"/>
<dbReference type="InterPro" id="IPR018247">
    <property type="entry name" value="EF_Hand_1_Ca_BS"/>
</dbReference>
<feature type="signal peptide" evidence="4">
    <location>
        <begin position="1"/>
        <end position="27"/>
    </location>
</feature>
<dbReference type="Gene3D" id="1.10.238.10">
    <property type="entry name" value="EF-hand"/>
    <property type="match status" value="2"/>
</dbReference>
<dbReference type="AlphaFoldDB" id="A0A1S3U3R6"/>
<dbReference type="OrthoDB" id="26525at2759"/>
<sequence>MLCFEFSALKPFSFLLRILLYILRSYTKDMKNSINLHNQIILCLRVRRMKMDKRDYEGVMKYFDEDGDGKISAWELKKKLGMMDDGCETVMKEVELLVEELDSDGDGLVSLEDLVKLMEEAEEEEKIRDLKDAFEMYNDSQILGFITPNSLQTMLARLGQSKSIHQCKAMIHHFDLNGDGLLSFHEFTVMMMMH</sequence>
<dbReference type="GeneID" id="106761596"/>
<evidence type="ECO:0000256" key="2">
    <source>
        <dbReference type="ARBA" id="ARBA00022737"/>
    </source>
</evidence>
<dbReference type="InterPro" id="IPR011992">
    <property type="entry name" value="EF-hand-dom_pair"/>
</dbReference>
<organism evidence="6 7">
    <name type="scientific">Vigna radiata var. radiata</name>
    <name type="common">Mung bean</name>
    <name type="synonym">Phaseolus aureus</name>
    <dbReference type="NCBI Taxonomy" id="3916"/>
    <lineage>
        <taxon>Eukaryota</taxon>
        <taxon>Viridiplantae</taxon>
        <taxon>Streptophyta</taxon>
        <taxon>Embryophyta</taxon>
        <taxon>Tracheophyta</taxon>
        <taxon>Spermatophyta</taxon>
        <taxon>Magnoliopsida</taxon>
        <taxon>eudicotyledons</taxon>
        <taxon>Gunneridae</taxon>
        <taxon>Pentapetalae</taxon>
        <taxon>rosids</taxon>
        <taxon>fabids</taxon>
        <taxon>Fabales</taxon>
        <taxon>Fabaceae</taxon>
        <taxon>Papilionoideae</taxon>
        <taxon>50 kb inversion clade</taxon>
        <taxon>NPAAA clade</taxon>
        <taxon>indigoferoid/millettioid clade</taxon>
        <taxon>Phaseoleae</taxon>
        <taxon>Vigna</taxon>
    </lineage>
</organism>
<keyword evidence="2" id="KW-0677">Repeat</keyword>